<dbReference type="EMBL" id="BAAALS010000013">
    <property type="protein sequence ID" value="GAA1756956.1"/>
    <property type="molecule type" value="Genomic_DNA"/>
</dbReference>
<name>A0ABP4WKN9_9ACTN</name>
<dbReference type="RefSeq" id="WP_344081924.1">
    <property type="nucleotide sequence ID" value="NZ_BAAALS010000013.1"/>
</dbReference>
<keyword evidence="1" id="KW-0560">Oxidoreductase</keyword>
<evidence type="ECO:0000313" key="4">
    <source>
        <dbReference type="EMBL" id="GAA1756956.1"/>
    </source>
</evidence>
<sequence length="511" mass="51992">MTGADQGINPLTGQSVGRPVPHTDAAGVTAATAAARAAAPEWAALAPTRRAEILDAVAAALEAARAELVPLADAETALGEARLAGEVTRTRVQWAMFADALREGSHLDVVIDRADPAALPAPRPDLRRMMVPLGPVAVYAASNFPFAFSVPGGDTVSALAAGCPVVVKAHPGHPGLSARVGRIVADALRDAGAPDGVFAVVHGFEAGRALVTDPNITAAAFTGSLAGGRALFDLAAGRPDPIPFYGELGSLNPTVVTAAAVAARGDELAAGFVGSMTLGAGQFCTKPGLLFLPAGHGLDDRLADAVGTAEVGPLLDERIADGFRRGTDALAKVPGVRPLATGAAASGDGWHVPVRLFAVSAADLAAHADEALHECFGPAGLVVEYADDAQLLAALSAVPGALTATLHAEPDDALGPVLLDFMAARAGRVIWGGWPTGVAVTWAMQHGGPWPATTAPLHTSVGVTAVRRFLRPVVYQGVPDALLPPALRDDNPWGLPRRVNGSLLKSGENPI</sequence>
<accession>A0ABP4WKN9</accession>
<dbReference type="InterPro" id="IPR050740">
    <property type="entry name" value="Aldehyde_DH_Superfamily"/>
</dbReference>
<evidence type="ECO:0000256" key="1">
    <source>
        <dbReference type="ARBA" id="ARBA00023002"/>
    </source>
</evidence>
<comment type="caution">
    <text evidence="4">The sequence shown here is derived from an EMBL/GenBank/DDBJ whole genome shotgun (WGS) entry which is preliminary data.</text>
</comment>
<evidence type="ECO:0000313" key="5">
    <source>
        <dbReference type="Proteomes" id="UP001500655"/>
    </source>
</evidence>
<dbReference type="SUPFAM" id="SSF53720">
    <property type="entry name" value="ALDH-like"/>
    <property type="match status" value="1"/>
</dbReference>
<dbReference type="Gene3D" id="3.40.605.10">
    <property type="entry name" value="Aldehyde Dehydrogenase, Chain A, domain 1"/>
    <property type="match status" value="1"/>
</dbReference>
<dbReference type="Pfam" id="PF00171">
    <property type="entry name" value="Aldedh"/>
    <property type="match status" value="1"/>
</dbReference>
<dbReference type="InterPro" id="IPR044151">
    <property type="entry name" value="ALDH_KGSADH"/>
</dbReference>
<dbReference type="PANTHER" id="PTHR43353:SF3">
    <property type="entry name" value="ALDEHYDE DEHYDROGENASE-RELATED"/>
    <property type="match status" value="1"/>
</dbReference>
<organism evidence="4 5">
    <name type="scientific">Luedemannella helvata</name>
    <dbReference type="NCBI Taxonomy" id="349315"/>
    <lineage>
        <taxon>Bacteria</taxon>
        <taxon>Bacillati</taxon>
        <taxon>Actinomycetota</taxon>
        <taxon>Actinomycetes</taxon>
        <taxon>Micromonosporales</taxon>
        <taxon>Micromonosporaceae</taxon>
        <taxon>Luedemannella</taxon>
    </lineage>
</organism>
<dbReference type="InterPro" id="IPR016162">
    <property type="entry name" value="Ald_DH_N"/>
</dbReference>
<feature type="domain" description="Aldehyde dehydrogenase" evidence="3">
    <location>
        <begin position="8"/>
        <end position="441"/>
    </location>
</feature>
<dbReference type="InterPro" id="IPR016163">
    <property type="entry name" value="Ald_DH_C"/>
</dbReference>
<dbReference type="PANTHER" id="PTHR43353">
    <property type="entry name" value="SUCCINATE-SEMIALDEHYDE DEHYDROGENASE, MITOCHONDRIAL"/>
    <property type="match status" value="1"/>
</dbReference>
<dbReference type="Gene3D" id="3.40.309.10">
    <property type="entry name" value="Aldehyde Dehydrogenase, Chain A, domain 2"/>
    <property type="match status" value="1"/>
</dbReference>
<feature type="region of interest" description="Disordered" evidence="2">
    <location>
        <begin position="1"/>
        <end position="23"/>
    </location>
</feature>
<protein>
    <submittedName>
        <fullName evidence="4">Aldehyde dehydrogenase (NADP(+))</fullName>
    </submittedName>
</protein>
<keyword evidence="5" id="KW-1185">Reference proteome</keyword>
<evidence type="ECO:0000256" key="2">
    <source>
        <dbReference type="SAM" id="MobiDB-lite"/>
    </source>
</evidence>
<gene>
    <name evidence="4" type="ORF">GCM10009681_30160</name>
</gene>
<proteinExistence type="predicted"/>
<dbReference type="CDD" id="cd07129">
    <property type="entry name" value="ALDH_KGSADH"/>
    <property type="match status" value="1"/>
</dbReference>
<evidence type="ECO:0000259" key="3">
    <source>
        <dbReference type="Pfam" id="PF00171"/>
    </source>
</evidence>
<dbReference type="InterPro" id="IPR015590">
    <property type="entry name" value="Aldehyde_DH_dom"/>
</dbReference>
<dbReference type="InterPro" id="IPR016161">
    <property type="entry name" value="Ald_DH/histidinol_DH"/>
</dbReference>
<reference evidence="5" key="1">
    <citation type="journal article" date="2019" name="Int. J. Syst. Evol. Microbiol.">
        <title>The Global Catalogue of Microorganisms (GCM) 10K type strain sequencing project: providing services to taxonomists for standard genome sequencing and annotation.</title>
        <authorList>
            <consortium name="The Broad Institute Genomics Platform"/>
            <consortium name="The Broad Institute Genome Sequencing Center for Infectious Disease"/>
            <person name="Wu L."/>
            <person name="Ma J."/>
        </authorList>
    </citation>
    <scope>NUCLEOTIDE SEQUENCE [LARGE SCALE GENOMIC DNA]</scope>
    <source>
        <strain evidence="5">JCM 13249</strain>
    </source>
</reference>
<dbReference type="Proteomes" id="UP001500655">
    <property type="component" value="Unassembled WGS sequence"/>
</dbReference>